<gene>
    <name evidence="1" type="ORF">SDC9_160806</name>
</gene>
<proteinExistence type="predicted"/>
<dbReference type="EMBL" id="VSSQ01059977">
    <property type="protein sequence ID" value="MPN13485.1"/>
    <property type="molecule type" value="Genomic_DNA"/>
</dbReference>
<name>A0A645FGF3_9ZZZZ</name>
<reference evidence="1" key="1">
    <citation type="submission" date="2019-08" db="EMBL/GenBank/DDBJ databases">
        <authorList>
            <person name="Kucharzyk K."/>
            <person name="Murdoch R.W."/>
            <person name="Higgins S."/>
            <person name="Loffler F."/>
        </authorList>
    </citation>
    <scope>NUCLEOTIDE SEQUENCE</scope>
</reference>
<comment type="caution">
    <text evidence="1">The sequence shown here is derived from an EMBL/GenBank/DDBJ whole genome shotgun (WGS) entry which is preliminary data.</text>
</comment>
<organism evidence="1">
    <name type="scientific">bioreactor metagenome</name>
    <dbReference type="NCBI Taxonomy" id="1076179"/>
    <lineage>
        <taxon>unclassified sequences</taxon>
        <taxon>metagenomes</taxon>
        <taxon>ecological metagenomes</taxon>
    </lineage>
</organism>
<sequence>MCFLDENHYGKVITRNGLFSPTVMLNGGITGSWKKTPGIELSSFEETSGEVQQLFEPEIKRMESFYSETV</sequence>
<accession>A0A645FGF3</accession>
<evidence type="ECO:0000313" key="1">
    <source>
        <dbReference type="EMBL" id="MPN13485.1"/>
    </source>
</evidence>
<protein>
    <recommendedName>
        <fullName evidence="2">Winged helix DNA-binding domain-containing protein</fullName>
    </recommendedName>
</protein>
<evidence type="ECO:0008006" key="2">
    <source>
        <dbReference type="Google" id="ProtNLM"/>
    </source>
</evidence>
<dbReference type="AlphaFoldDB" id="A0A645FGF3"/>